<dbReference type="InterPro" id="IPR036047">
    <property type="entry name" value="F-box-like_dom_sf"/>
</dbReference>
<dbReference type="EMBL" id="KZ678128">
    <property type="protein sequence ID" value="PSN74627.1"/>
    <property type="molecule type" value="Genomic_DNA"/>
</dbReference>
<dbReference type="AlphaFoldDB" id="A0A2T2PAE5"/>
<proteinExistence type="predicted"/>
<feature type="domain" description="F-box" evidence="1">
    <location>
        <begin position="4"/>
        <end position="49"/>
    </location>
</feature>
<dbReference type="OrthoDB" id="3660227at2759"/>
<reference evidence="2 3" key="1">
    <citation type="journal article" date="2018" name="Front. Microbiol.">
        <title>Genome-Wide Analysis of Corynespora cassiicola Leaf Fall Disease Putative Effectors.</title>
        <authorList>
            <person name="Lopez D."/>
            <person name="Ribeiro S."/>
            <person name="Label P."/>
            <person name="Fumanal B."/>
            <person name="Venisse J.S."/>
            <person name="Kohler A."/>
            <person name="de Oliveira R.R."/>
            <person name="Labutti K."/>
            <person name="Lipzen A."/>
            <person name="Lail K."/>
            <person name="Bauer D."/>
            <person name="Ohm R.A."/>
            <person name="Barry K.W."/>
            <person name="Spatafora J."/>
            <person name="Grigoriev I.V."/>
            <person name="Martin F.M."/>
            <person name="Pujade-Renaud V."/>
        </authorList>
    </citation>
    <scope>NUCLEOTIDE SEQUENCE [LARGE SCALE GENOMIC DNA]</scope>
    <source>
        <strain evidence="2 3">Philippines</strain>
    </source>
</reference>
<dbReference type="Gene3D" id="1.20.1280.50">
    <property type="match status" value="1"/>
</dbReference>
<keyword evidence="3" id="KW-1185">Reference proteome</keyword>
<gene>
    <name evidence="2" type="ORF">BS50DRAFT_567431</name>
</gene>
<evidence type="ECO:0000313" key="2">
    <source>
        <dbReference type="EMBL" id="PSN74627.1"/>
    </source>
</evidence>
<protein>
    <recommendedName>
        <fullName evidence="1">F-box domain-containing protein</fullName>
    </recommendedName>
</protein>
<dbReference type="Proteomes" id="UP000240883">
    <property type="component" value="Unassembled WGS sequence"/>
</dbReference>
<dbReference type="CDD" id="cd09917">
    <property type="entry name" value="F-box_SF"/>
    <property type="match status" value="1"/>
</dbReference>
<dbReference type="Pfam" id="PF12937">
    <property type="entry name" value="F-box-like"/>
    <property type="match status" value="1"/>
</dbReference>
<accession>A0A2T2PAE5</accession>
<sequence>MAPMSTLESLPDELLLHILNYATFGSIRNLSLTCHALRRLALQPLYEEFVYHNGGPERFLRSIACNPSLRNHVKKITWDNNTSNPVFASYGRISDLDRDLISQRLKHTGDYGNHLASKFTSKEFRRSRIDSETYLEAMMAFTPRIELLKVDEAWTWDDHVYWFNCVHFKDPHPFSNLTEANVRGPLRIQNVAPLIFHEPMRKLTLWQVLIMRREESGFEWEMLGERSEMGFGAEFENQKSNIEHFHMEASFLSSEHVAAIIGVFKTLRSFTFEYETSELSARDDLALHHSDIISALLPHKESLSFLRYVSEHVFGGPVDTSDFASLTSLQLNCYTILRTIGFYNGQGVISTSDVRLMPPNLNSLGVEFGVMETQVVDGSDEIACLEILKTAQDLKIKEVKMIGSNDNILVTERWPWETEHIEKAFRDAGVKLIPVLGNEGNV</sequence>
<evidence type="ECO:0000259" key="1">
    <source>
        <dbReference type="PROSITE" id="PS50181"/>
    </source>
</evidence>
<dbReference type="SUPFAM" id="SSF81383">
    <property type="entry name" value="F-box domain"/>
    <property type="match status" value="1"/>
</dbReference>
<evidence type="ECO:0000313" key="3">
    <source>
        <dbReference type="Proteomes" id="UP000240883"/>
    </source>
</evidence>
<organism evidence="2 3">
    <name type="scientific">Corynespora cassiicola Philippines</name>
    <dbReference type="NCBI Taxonomy" id="1448308"/>
    <lineage>
        <taxon>Eukaryota</taxon>
        <taxon>Fungi</taxon>
        <taxon>Dikarya</taxon>
        <taxon>Ascomycota</taxon>
        <taxon>Pezizomycotina</taxon>
        <taxon>Dothideomycetes</taxon>
        <taxon>Pleosporomycetidae</taxon>
        <taxon>Pleosporales</taxon>
        <taxon>Corynesporascaceae</taxon>
        <taxon>Corynespora</taxon>
    </lineage>
</organism>
<dbReference type="PROSITE" id="PS50181">
    <property type="entry name" value="FBOX"/>
    <property type="match status" value="1"/>
</dbReference>
<name>A0A2T2PAE5_CORCC</name>
<dbReference type="InterPro" id="IPR001810">
    <property type="entry name" value="F-box_dom"/>
</dbReference>